<dbReference type="PROSITE" id="PS50994">
    <property type="entry name" value="INTEGRASE"/>
    <property type="match status" value="1"/>
</dbReference>
<dbReference type="Proteomes" id="UP000321393">
    <property type="component" value="Unassembled WGS sequence"/>
</dbReference>
<comment type="caution">
    <text evidence="5">The sequence shown here is derived from an EMBL/GenBank/DDBJ whole genome shotgun (WGS) entry which is preliminary data.</text>
</comment>
<keyword evidence="2" id="KW-0378">Hydrolase</keyword>
<evidence type="ECO:0000313" key="5">
    <source>
        <dbReference type="EMBL" id="KAA0045330.1"/>
    </source>
</evidence>
<dbReference type="GO" id="GO:0008270">
    <property type="term" value="F:zinc ion binding"/>
    <property type="evidence" value="ECO:0007669"/>
    <property type="project" value="InterPro"/>
</dbReference>
<accession>A0A5A7TQ86</accession>
<evidence type="ECO:0000313" key="6">
    <source>
        <dbReference type="Proteomes" id="UP000321393"/>
    </source>
</evidence>
<evidence type="ECO:0000256" key="1">
    <source>
        <dbReference type="ARBA" id="ARBA00022723"/>
    </source>
</evidence>
<dbReference type="Pfam" id="PF07727">
    <property type="entry name" value="RVT_2"/>
    <property type="match status" value="1"/>
</dbReference>
<feature type="compositionally biased region" description="Polar residues" evidence="3">
    <location>
        <begin position="926"/>
        <end position="971"/>
    </location>
</feature>
<dbReference type="SUPFAM" id="SSF57756">
    <property type="entry name" value="Retrovirus zinc finger-like domains"/>
    <property type="match status" value="1"/>
</dbReference>
<dbReference type="Pfam" id="PF14223">
    <property type="entry name" value="Retrotran_gag_2"/>
    <property type="match status" value="1"/>
</dbReference>
<protein>
    <submittedName>
        <fullName evidence="5">Retrotransposon protein, putative, Ty1-copia subclass</fullName>
    </submittedName>
</protein>
<feature type="domain" description="Integrase catalytic" evidence="4">
    <location>
        <begin position="272"/>
        <end position="448"/>
    </location>
</feature>
<evidence type="ECO:0000259" key="4">
    <source>
        <dbReference type="PROSITE" id="PS50994"/>
    </source>
</evidence>
<organism evidence="5 6">
    <name type="scientific">Cucumis melo var. makuwa</name>
    <name type="common">Oriental melon</name>
    <dbReference type="NCBI Taxonomy" id="1194695"/>
    <lineage>
        <taxon>Eukaryota</taxon>
        <taxon>Viridiplantae</taxon>
        <taxon>Streptophyta</taxon>
        <taxon>Embryophyta</taxon>
        <taxon>Tracheophyta</taxon>
        <taxon>Spermatophyta</taxon>
        <taxon>Magnoliopsida</taxon>
        <taxon>eudicotyledons</taxon>
        <taxon>Gunneridae</taxon>
        <taxon>Pentapetalae</taxon>
        <taxon>rosids</taxon>
        <taxon>fabids</taxon>
        <taxon>Cucurbitales</taxon>
        <taxon>Cucurbitaceae</taxon>
        <taxon>Benincaseae</taxon>
        <taxon>Cucumis</taxon>
    </lineage>
</organism>
<dbReference type="GO" id="GO:0003676">
    <property type="term" value="F:nucleic acid binding"/>
    <property type="evidence" value="ECO:0007669"/>
    <property type="project" value="InterPro"/>
</dbReference>
<dbReference type="Gene3D" id="4.10.60.10">
    <property type="entry name" value="Zinc finger, CCHC-type"/>
    <property type="match status" value="1"/>
</dbReference>
<dbReference type="InterPro" id="IPR012337">
    <property type="entry name" value="RNaseH-like_sf"/>
</dbReference>
<feature type="compositionally biased region" description="Low complexity" evidence="3">
    <location>
        <begin position="130"/>
        <end position="144"/>
    </location>
</feature>
<sequence length="978" mass="110396">MLTAHEIMDSLQEMFGQASYQIKHDALKYIYNAHMNEGASVQEHVLNMMVHFNMAEMNGAVIDEASKVSFILKSLPESFLQFRSNAVMNKISYTLTTLLNELQTFESLMKIKGQKGEANVATSTRKFHRGSTSGTKSMPSSSGNKKWKKNKGGQENKVNLAAAKTSKKAKAAKGIRFHCNQEGHWKRNCPKYLVEKKKAKQGKYDLLVLETCLVENDDSAWIIDSGATNHVCSSFQGISSWRQLETGEMTMQVGTGHVVSAIAVGGLRLCKMTKRPFTGKGHRAKESLELVHSDLCGSMNVKARGGFEYFITFTDDYSRYGYVYLMQHKSEALEKFKEYKAEVENALSKTIKTFRSDRGGEYMDLKFQNYLMECGIVSQLSAPGTPQQNGVSERRNQTLLDMVWSMMSYAYLPNSFWGYAVQIAVYILNCVPSKSVSETPFKLWNGRKGYPKGTRGGYFYDPKDNKVFVSTNATFLEEDHIREHKPRIWDLVDQPDGVKPIGFKWIYKRKRGADGKVQTFKARLVAKGYTQVEGVDYEETFSPVAMLKSIQILLSIAAYFDYEIWQRDVKTAFLNGNLEETIYMQQPEGFIIPSQEQKIFRDCKNKTLALSQALYIDKIVVKYSMQNSKRGLLPFRHGVTLSKEQCPKTPQEVKEMRHIPYASAVGSLMYAMLCIRPDIFYAVGIVSRYQSNPGLAHWTVVKTILKYLRRTRDYMLVYGSKNLILTGYTDYDFQTDSDSRKSTSGSVFTLNGGAVVWGSIKQGCIADSTMEADGAVANSREPRSHKRGKHIEHKYHLIREIVHREDVIVTQIASTHNVTDPFTKPLRLRCLRPTQYAYHFGDSSDWGAGNTATQEGIHSFSKDRVSREIALLRADFRLEQCGATPSLGLRGVQGTTVNFLFKGTLRKQSSGSVERTHQSRDPEGCTYQSSDPEGYTYQSSDPEGCTYQSSDPEGCPYQSSDPEGCTYQSSDPEGYTYP</sequence>
<dbReference type="InterPro" id="IPR036397">
    <property type="entry name" value="RNaseH_sf"/>
</dbReference>
<proteinExistence type="predicted"/>
<dbReference type="AlphaFoldDB" id="A0A5A7TQ86"/>
<dbReference type="InterPro" id="IPR013103">
    <property type="entry name" value="RVT_2"/>
</dbReference>
<dbReference type="OrthoDB" id="1743365at2759"/>
<feature type="region of interest" description="Disordered" evidence="3">
    <location>
        <begin position="119"/>
        <end position="155"/>
    </location>
</feature>
<dbReference type="InterPro" id="IPR039537">
    <property type="entry name" value="Retrotran_Ty1/copia-like"/>
</dbReference>
<dbReference type="GO" id="GO:0015074">
    <property type="term" value="P:DNA integration"/>
    <property type="evidence" value="ECO:0007669"/>
    <property type="project" value="InterPro"/>
</dbReference>
<dbReference type="Gene3D" id="3.30.420.10">
    <property type="entry name" value="Ribonuclease H-like superfamily/Ribonuclease H"/>
    <property type="match status" value="1"/>
</dbReference>
<feature type="region of interest" description="Disordered" evidence="3">
    <location>
        <begin position="910"/>
        <end position="978"/>
    </location>
</feature>
<dbReference type="PANTHER" id="PTHR42648:SF27">
    <property type="entry name" value="RNA-DIRECTED DNA POLYMERASE"/>
    <property type="match status" value="1"/>
</dbReference>
<dbReference type="SUPFAM" id="SSF53098">
    <property type="entry name" value="Ribonuclease H-like"/>
    <property type="match status" value="1"/>
</dbReference>
<dbReference type="PANTHER" id="PTHR42648">
    <property type="entry name" value="TRANSPOSASE, PUTATIVE-RELATED"/>
    <property type="match status" value="1"/>
</dbReference>
<dbReference type="CDD" id="cd09272">
    <property type="entry name" value="RNase_HI_RT_Ty1"/>
    <property type="match status" value="1"/>
</dbReference>
<dbReference type="InterPro" id="IPR001584">
    <property type="entry name" value="Integrase_cat-core"/>
</dbReference>
<name>A0A5A7TQ86_CUCMM</name>
<dbReference type="GO" id="GO:0016787">
    <property type="term" value="F:hydrolase activity"/>
    <property type="evidence" value="ECO:0007669"/>
    <property type="project" value="UniProtKB-KW"/>
</dbReference>
<feature type="compositionally biased region" description="Basic and acidic residues" evidence="3">
    <location>
        <begin position="914"/>
        <end position="923"/>
    </location>
</feature>
<evidence type="ECO:0000256" key="2">
    <source>
        <dbReference type="ARBA" id="ARBA00022801"/>
    </source>
</evidence>
<dbReference type="EMBL" id="SSTE01014625">
    <property type="protein sequence ID" value="KAA0045330.1"/>
    <property type="molecule type" value="Genomic_DNA"/>
</dbReference>
<keyword evidence="1" id="KW-0479">Metal-binding</keyword>
<dbReference type="InterPro" id="IPR036875">
    <property type="entry name" value="Znf_CCHC_sf"/>
</dbReference>
<dbReference type="Pfam" id="PF00665">
    <property type="entry name" value="rve"/>
    <property type="match status" value="1"/>
</dbReference>
<evidence type="ECO:0000256" key="3">
    <source>
        <dbReference type="SAM" id="MobiDB-lite"/>
    </source>
</evidence>
<reference evidence="5 6" key="1">
    <citation type="submission" date="2019-08" db="EMBL/GenBank/DDBJ databases">
        <title>Draft genome sequences of two oriental melons (Cucumis melo L. var makuwa).</title>
        <authorList>
            <person name="Kwon S.-Y."/>
        </authorList>
    </citation>
    <scope>NUCLEOTIDE SEQUENCE [LARGE SCALE GENOMIC DNA]</scope>
    <source>
        <strain evidence="6">cv. SW 3</strain>
        <tissue evidence="5">Leaf</tissue>
    </source>
</reference>
<gene>
    <name evidence="5" type="ORF">E6C27_scaffold316G001030</name>
</gene>